<name>A0AAD8UPA6_GLOAC</name>
<evidence type="ECO:0000313" key="2">
    <source>
        <dbReference type="Proteomes" id="UP001244207"/>
    </source>
</evidence>
<reference evidence="1" key="1">
    <citation type="submission" date="2021-12" db="EMBL/GenBank/DDBJ databases">
        <title>Comparative genomics, transcriptomics and evolutionary studies reveal genomic signatures of adaptation to plant cell wall in hemibiotrophic fungi.</title>
        <authorList>
            <consortium name="DOE Joint Genome Institute"/>
            <person name="Baroncelli R."/>
            <person name="Diaz J.F."/>
            <person name="Benocci T."/>
            <person name="Peng M."/>
            <person name="Battaglia E."/>
            <person name="Haridas S."/>
            <person name="Andreopoulos W."/>
            <person name="Labutti K."/>
            <person name="Pangilinan J."/>
            <person name="Floch G.L."/>
            <person name="Makela M.R."/>
            <person name="Henrissat B."/>
            <person name="Grigoriev I.V."/>
            <person name="Crouch J.A."/>
            <person name="De Vries R.P."/>
            <person name="Sukno S.A."/>
            <person name="Thon M.R."/>
        </authorList>
    </citation>
    <scope>NUCLEOTIDE SEQUENCE</scope>
    <source>
        <strain evidence="1">CBS 112980</strain>
    </source>
</reference>
<dbReference type="Proteomes" id="UP001244207">
    <property type="component" value="Unassembled WGS sequence"/>
</dbReference>
<evidence type="ECO:0000313" key="1">
    <source>
        <dbReference type="EMBL" id="KAK1723970.1"/>
    </source>
</evidence>
<comment type="caution">
    <text evidence="1">The sequence shown here is derived from an EMBL/GenBank/DDBJ whole genome shotgun (WGS) entry which is preliminary data.</text>
</comment>
<sequence length="232" mass="26167">MHFRRHAGSQRPEIGEAAWSLSRQRQGRGQWGSVGWRTVSNSVPYGYNVSFNSMMHRTWLLESIKCPKQRRKEGNMFLSTQLHDSLRPLSMHACIPRRNSEKNSSTAPAISWHTYWSVYLLFLLLMLYLDPTPPESVIPPQANENTADLPGPWSDQPFCSPLPQTIHIRSSLPDSLLGFPSVFVFDNSRLGLLPRKFRVSTPAGPISHADLVLGQIDPQSARLALPLATQQQ</sequence>
<keyword evidence="2" id="KW-1185">Reference proteome</keyword>
<organism evidence="1 2">
    <name type="scientific">Glomerella acutata</name>
    <name type="common">Colletotrichum acutatum</name>
    <dbReference type="NCBI Taxonomy" id="27357"/>
    <lineage>
        <taxon>Eukaryota</taxon>
        <taxon>Fungi</taxon>
        <taxon>Dikarya</taxon>
        <taxon>Ascomycota</taxon>
        <taxon>Pezizomycotina</taxon>
        <taxon>Sordariomycetes</taxon>
        <taxon>Hypocreomycetidae</taxon>
        <taxon>Glomerellales</taxon>
        <taxon>Glomerellaceae</taxon>
        <taxon>Colletotrichum</taxon>
        <taxon>Colletotrichum acutatum species complex</taxon>
    </lineage>
</organism>
<proteinExistence type="predicted"/>
<gene>
    <name evidence="1" type="ORF">BDZ83DRAFT_363990</name>
</gene>
<dbReference type="RefSeq" id="XP_060364025.1">
    <property type="nucleotide sequence ID" value="XM_060502598.1"/>
</dbReference>
<dbReference type="AlphaFoldDB" id="A0AAD8UPA6"/>
<protein>
    <submittedName>
        <fullName evidence="1">Uncharacterized protein</fullName>
    </submittedName>
</protein>
<dbReference type="EMBL" id="JAHMHS010000057">
    <property type="protein sequence ID" value="KAK1723970.1"/>
    <property type="molecule type" value="Genomic_DNA"/>
</dbReference>
<dbReference type="GeneID" id="85386497"/>
<accession>A0AAD8UPA6</accession>